<dbReference type="InterPro" id="IPR023214">
    <property type="entry name" value="HAD_sf"/>
</dbReference>
<dbReference type="Proteomes" id="UP000199170">
    <property type="component" value="Unassembled WGS sequence"/>
</dbReference>
<name>A0A1H3IQH0_9EURY</name>
<dbReference type="InterPro" id="IPR036412">
    <property type="entry name" value="HAD-like_sf"/>
</dbReference>
<dbReference type="PANTHER" id="PTHR19288:SF46">
    <property type="entry name" value="HALOACID DEHALOGENASE-LIKE HYDROLASE DOMAIN-CONTAINING PROTEIN 2"/>
    <property type="match status" value="1"/>
</dbReference>
<gene>
    <name evidence="1" type="ORF">SAMN04487946_110131</name>
</gene>
<dbReference type="Gene3D" id="3.40.50.1000">
    <property type="entry name" value="HAD superfamily/HAD-like"/>
    <property type="match status" value="2"/>
</dbReference>
<evidence type="ECO:0000313" key="1">
    <source>
        <dbReference type="EMBL" id="SDY29931.1"/>
    </source>
</evidence>
<organism evidence="1 2">
    <name type="scientific">Halobellus clavatus</name>
    <dbReference type="NCBI Taxonomy" id="660517"/>
    <lineage>
        <taxon>Archaea</taxon>
        <taxon>Methanobacteriati</taxon>
        <taxon>Methanobacteriota</taxon>
        <taxon>Stenosarchaea group</taxon>
        <taxon>Halobacteria</taxon>
        <taxon>Halobacteriales</taxon>
        <taxon>Haloferacaceae</taxon>
        <taxon>Halobellus</taxon>
    </lineage>
</organism>
<evidence type="ECO:0000313" key="2">
    <source>
        <dbReference type="Proteomes" id="UP000199170"/>
    </source>
</evidence>
<dbReference type="PIRSF" id="PIRSF000915">
    <property type="entry name" value="PGP-type_phosphatase"/>
    <property type="match status" value="1"/>
</dbReference>
<protein>
    <submittedName>
        <fullName evidence="1">4-nitrophenyl phosphatase</fullName>
    </submittedName>
</protein>
<dbReference type="GO" id="GO:0016791">
    <property type="term" value="F:phosphatase activity"/>
    <property type="evidence" value="ECO:0007669"/>
    <property type="project" value="TreeGrafter"/>
</dbReference>
<dbReference type="SUPFAM" id="SSF56784">
    <property type="entry name" value="HAD-like"/>
    <property type="match status" value="1"/>
</dbReference>
<dbReference type="Pfam" id="PF13344">
    <property type="entry name" value="Hydrolase_6"/>
    <property type="match status" value="1"/>
</dbReference>
<proteinExistence type="predicted"/>
<accession>A0A1H3IQH0</accession>
<dbReference type="STRING" id="660517.SAMN04487946_110131"/>
<reference evidence="2" key="1">
    <citation type="submission" date="2016-10" db="EMBL/GenBank/DDBJ databases">
        <authorList>
            <person name="Varghese N."/>
            <person name="Submissions S."/>
        </authorList>
    </citation>
    <scope>NUCLEOTIDE SEQUENCE [LARGE SCALE GENOMIC DNA]</scope>
    <source>
        <strain evidence="2">CGMCC 1.10118</strain>
    </source>
</reference>
<sequence length="270" mass="28301">MVMDVRGVIFDVDGTVVRGDEPIAGAQAGIDAVETAGIRRLFVSNNPTKPPEAYEARLERAGIHVEADEVLTAGTLTAAYLSEYHADDRIAVVGEPGLVDLLSAVGLSVERVDSSGELEQTPDTLVASLDREFDYEMLRACLWLLSKEQVAFLGTDPDVVIPAPEGDVPGSGAVIDAIANVAGRAPSAILGKPSETARAMALDRLDLPPEDVLVVGDRLDTDIALGAQAGMTTALVRTGVTDDDDLAASAIKPDYVLDSLAELPPLLSDT</sequence>
<dbReference type="AlphaFoldDB" id="A0A1H3IQH0"/>
<dbReference type="EMBL" id="FNPB01000010">
    <property type="protein sequence ID" value="SDY29931.1"/>
    <property type="molecule type" value="Genomic_DNA"/>
</dbReference>
<keyword evidence="2" id="KW-1185">Reference proteome</keyword>
<dbReference type="InterPro" id="IPR006357">
    <property type="entry name" value="HAD-SF_hydro_IIA"/>
</dbReference>
<dbReference type="PANTHER" id="PTHR19288">
    <property type="entry name" value="4-NITROPHENYLPHOSPHATASE-RELATED"/>
    <property type="match status" value="1"/>
</dbReference>
<dbReference type="Pfam" id="PF13242">
    <property type="entry name" value="Hydrolase_like"/>
    <property type="match status" value="1"/>
</dbReference>
<dbReference type="GO" id="GO:0005737">
    <property type="term" value="C:cytoplasm"/>
    <property type="evidence" value="ECO:0007669"/>
    <property type="project" value="TreeGrafter"/>
</dbReference>
<dbReference type="NCBIfam" id="TIGR01460">
    <property type="entry name" value="HAD-SF-IIA"/>
    <property type="match status" value="1"/>
</dbReference>